<protein>
    <submittedName>
        <fullName evidence="3">Kynureninase-like</fullName>
    </submittedName>
</protein>
<dbReference type="Gene3D" id="3.90.1150.10">
    <property type="entry name" value="Aspartate Aminotransferase, domain 1"/>
    <property type="match status" value="1"/>
</dbReference>
<keyword evidence="1" id="KW-0663">Pyridoxal phosphate</keyword>
<evidence type="ECO:0000256" key="1">
    <source>
        <dbReference type="ARBA" id="ARBA00022898"/>
    </source>
</evidence>
<gene>
    <name evidence="3" type="primary">LOC107106303</name>
</gene>
<keyword evidence="2" id="KW-1185">Reference proteome</keyword>
<dbReference type="InterPro" id="IPR015422">
    <property type="entry name" value="PyrdxlP-dep_Trfase_small"/>
</dbReference>
<dbReference type="GeneID" id="107106303"/>
<feature type="non-terminal residue" evidence="3">
    <location>
        <position position="194"/>
    </location>
</feature>
<sequence>MKFTGDNPTILQAAFIQPKVPSSILSNYSSNGKTTKVGPSLLRLEEDFKPEPKRCSVKLSDREWEMNNLEMDLSSNGSPVTIIENIASQLVCSPVDKKVALRMDEEDELRHFHEYFHIPKAKDLPPTNSALVNEDENCIYFAGNSLGLQPKKIKTYLDEELDKWAKMGVYGHTNGERPWIFGDECIVKFMADIV</sequence>
<organism evidence="2 3">
    <name type="scientific">Gekko japonicus</name>
    <name type="common">Schlegel's Japanese gecko</name>
    <dbReference type="NCBI Taxonomy" id="146911"/>
    <lineage>
        <taxon>Eukaryota</taxon>
        <taxon>Metazoa</taxon>
        <taxon>Chordata</taxon>
        <taxon>Craniata</taxon>
        <taxon>Vertebrata</taxon>
        <taxon>Euteleostomi</taxon>
        <taxon>Lepidosauria</taxon>
        <taxon>Squamata</taxon>
        <taxon>Bifurcata</taxon>
        <taxon>Gekkota</taxon>
        <taxon>Gekkonidae</taxon>
        <taxon>Gekkoninae</taxon>
        <taxon>Gekko</taxon>
    </lineage>
</organism>
<dbReference type="InterPro" id="IPR010111">
    <property type="entry name" value="Kynureninase"/>
</dbReference>
<dbReference type="Proteomes" id="UP000694871">
    <property type="component" value="Unplaced"/>
</dbReference>
<name>A0ABM1JKD2_GEKJA</name>
<proteinExistence type="predicted"/>
<evidence type="ECO:0000313" key="3">
    <source>
        <dbReference type="RefSeq" id="XP_015261919.1"/>
    </source>
</evidence>
<reference evidence="3" key="1">
    <citation type="submission" date="2025-08" db="UniProtKB">
        <authorList>
            <consortium name="RefSeq"/>
        </authorList>
    </citation>
    <scope>IDENTIFICATION</scope>
</reference>
<dbReference type="PANTHER" id="PTHR14084:SF0">
    <property type="entry name" value="KYNURENINASE"/>
    <property type="match status" value="1"/>
</dbReference>
<dbReference type="PANTHER" id="PTHR14084">
    <property type="entry name" value="KYNURENINASE"/>
    <property type="match status" value="1"/>
</dbReference>
<evidence type="ECO:0000313" key="2">
    <source>
        <dbReference type="Proteomes" id="UP000694871"/>
    </source>
</evidence>
<dbReference type="RefSeq" id="XP_015261919.1">
    <property type="nucleotide sequence ID" value="XM_015406433.1"/>
</dbReference>
<accession>A0ABM1JKD2</accession>